<evidence type="ECO:0000313" key="3">
    <source>
        <dbReference type="Proteomes" id="UP000673394"/>
    </source>
</evidence>
<keyword evidence="1" id="KW-0732">Signal</keyword>
<reference evidence="2 3" key="1">
    <citation type="submission" date="2021-04" db="EMBL/GenBank/DDBJ databases">
        <title>Paenibacillus sp. DLE-14 whole genome sequence.</title>
        <authorList>
            <person name="Ham Y.J."/>
        </authorList>
    </citation>
    <scope>NUCLEOTIDE SEQUENCE [LARGE SCALE GENOMIC DNA]</scope>
    <source>
        <strain evidence="2 3">DLE-14</strain>
    </source>
</reference>
<proteinExistence type="predicted"/>
<organism evidence="2 3">
    <name type="scientific">Paenibacillus lignilyticus</name>
    <dbReference type="NCBI Taxonomy" id="1172615"/>
    <lineage>
        <taxon>Bacteria</taxon>
        <taxon>Bacillati</taxon>
        <taxon>Bacillota</taxon>
        <taxon>Bacilli</taxon>
        <taxon>Bacillales</taxon>
        <taxon>Paenibacillaceae</taxon>
        <taxon>Paenibacillus</taxon>
    </lineage>
</organism>
<evidence type="ECO:0000313" key="2">
    <source>
        <dbReference type="EMBL" id="MBP3965370.1"/>
    </source>
</evidence>
<dbReference type="Proteomes" id="UP000673394">
    <property type="component" value="Unassembled WGS sequence"/>
</dbReference>
<dbReference type="EMBL" id="JAGKSP010000010">
    <property type="protein sequence ID" value="MBP3965370.1"/>
    <property type="molecule type" value="Genomic_DNA"/>
</dbReference>
<protein>
    <submittedName>
        <fullName evidence="2">Uncharacterized protein</fullName>
    </submittedName>
</protein>
<name>A0ABS5CHK1_9BACL</name>
<feature type="chain" id="PRO_5045717794" evidence="1">
    <location>
        <begin position="17"/>
        <end position="132"/>
    </location>
</feature>
<sequence>MAFLILTLFTAQPLFAAAKTTKIKVTFVSASLVENNHVGNEWWSGGSVNGKELGEGQSTTLSLKSTDTVKLVAEAQEQDKYPDNGEAATSIKVSSITKTITKTLTVSIVENRGRYSGNTAIWKFVFKVEKVN</sequence>
<feature type="signal peptide" evidence="1">
    <location>
        <begin position="1"/>
        <end position="16"/>
    </location>
</feature>
<comment type="caution">
    <text evidence="2">The sequence shown here is derived from an EMBL/GenBank/DDBJ whole genome shotgun (WGS) entry which is preliminary data.</text>
</comment>
<keyword evidence="3" id="KW-1185">Reference proteome</keyword>
<gene>
    <name evidence="2" type="ORF">I8J30_21905</name>
</gene>
<evidence type="ECO:0000256" key="1">
    <source>
        <dbReference type="SAM" id="SignalP"/>
    </source>
</evidence>
<accession>A0ABS5CHK1</accession>